<dbReference type="EMBL" id="AEJB01000224">
    <property type="protein sequence ID" value="ELP68219.1"/>
    <property type="molecule type" value="Genomic_DNA"/>
</dbReference>
<feature type="region of interest" description="Disordered" evidence="2">
    <location>
        <begin position="1"/>
        <end position="25"/>
    </location>
</feature>
<feature type="compositionally biased region" description="Polar residues" evidence="2">
    <location>
        <begin position="165"/>
        <end position="182"/>
    </location>
</feature>
<dbReference type="InterPro" id="IPR036890">
    <property type="entry name" value="HATPase_C_sf"/>
</dbReference>
<dbReference type="Pfam" id="PF13581">
    <property type="entry name" value="HATPase_c_2"/>
    <property type="match status" value="1"/>
</dbReference>
<protein>
    <submittedName>
        <fullName evidence="4">ATPase/histidine kinase/DNA gyrase B/HSP90 domain protein</fullName>
    </submittedName>
</protein>
<keyword evidence="4" id="KW-0418">Kinase</keyword>
<feature type="region of interest" description="Disordered" evidence="2">
    <location>
        <begin position="137"/>
        <end position="198"/>
    </location>
</feature>
<sequence length="213" mass="23110">MPKTTPNSPATEAAWQLPHTPRSTPRARELLRTQLADWKIDAEVAETAELLLSELFTNSLRHASTPRGREIGVRFATYDGRLRVEVSDANNHRPVPRQASPEDEGGRGLTLVQALAERWGCCPRLHGIGKATWAEPALPDPMAETPSAPYASSAPSPLQPHSAPTPATQNTRSHIRPQVSTDRASRDLAEVPPAPGPACAQRYLEADCQSPVL</sequence>
<gene>
    <name evidence="4" type="ORF">STRTUCAR8_04187</name>
</gene>
<keyword evidence="4" id="KW-0808">Transferase</keyword>
<name>L7FAR5_STRT8</name>
<dbReference type="InterPro" id="IPR050267">
    <property type="entry name" value="Anti-sigma-factor_SerPK"/>
</dbReference>
<dbReference type="RefSeq" id="WP_006376602.1">
    <property type="nucleotide sequence ID" value="NZ_AEJB01000224.1"/>
</dbReference>
<proteinExistence type="predicted"/>
<dbReference type="GeneID" id="97403458"/>
<dbReference type="PATRIC" id="fig|698760.3.peg.3040"/>
<keyword evidence="5" id="KW-1185">Reference proteome</keyword>
<comment type="caution">
    <text evidence="4">The sequence shown here is derived from an EMBL/GenBank/DDBJ whole genome shotgun (WGS) entry which is preliminary data.</text>
</comment>
<dbReference type="AlphaFoldDB" id="L7FAR5"/>
<evidence type="ECO:0000259" key="3">
    <source>
        <dbReference type="Pfam" id="PF13581"/>
    </source>
</evidence>
<dbReference type="GO" id="GO:0004674">
    <property type="term" value="F:protein serine/threonine kinase activity"/>
    <property type="evidence" value="ECO:0007669"/>
    <property type="project" value="UniProtKB-KW"/>
</dbReference>
<evidence type="ECO:0000313" key="5">
    <source>
        <dbReference type="Proteomes" id="UP000010931"/>
    </source>
</evidence>
<feature type="compositionally biased region" description="Low complexity" evidence="2">
    <location>
        <begin position="146"/>
        <end position="156"/>
    </location>
</feature>
<dbReference type="Gene3D" id="3.30.565.10">
    <property type="entry name" value="Histidine kinase-like ATPase, C-terminal domain"/>
    <property type="match status" value="1"/>
</dbReference>
<accession>L7FAR5</accession>
<dbReference type="CDD" id="cd16936">
    <property type="entry name" value="HATPase_RsbW-like"/>
    <property type="match status" value="1"/>
</dbReference>
<dbReference type="InterPro" id="IPR003594">
    <property type="entry name" value="HATPase_dom"/>
</dbReference>
<keyword evidence="1" id="KW-0723">Serine/threonine-protein kinase</keyword>
<feature type="domain" description="Histidine kinase/HSP90-like ATPase" evidence="3">
    <location>
        <begin position="18"/>
        <end position="117"/>
    </location>
</feature>
<organism evidence="4 5">
    <name type="scientific">Streptomyces turgidiscabies (strain Car8)</name>
    <dbReference type="NCBI Taxonomy" id="698760"/>
    <lineage>
        <taxon>Bacteria</taxon>
        <taxon>Bacillati</taxon>
        <taxon>Actinomycetota</taxon>
        <taxon>Actinomycetes</taxon>
        <taxon>Kitasatosporales</taxon>
        <taxon>Streptomycetaceae</taxon>
        <taxon>Streptomyces</taxon>
    </lineage>
</organism>
<dbReference type="PANTHER" id="PTHR35526:SF3">
    <property type="entry name" value="ANTI-SIGMA-F FACTOR RSBW"/>
    <property type="match status" value="1"/>
</dbReference>
<dbReference type="SUPFAM" id="SSF55874">
    <property type="entry name" value="ATPase domain of HSP90 chaperone/DNA topoisomerase II/histidine kinase"/>
    <property type="match status" value="1"/>
</dbReference>
<dbReference type="STRING" id="85558.T45_04158"/>
<dbReference type="Proteomes" id="UP000010931">
    <property type="component" value="Unassembled WGS sequence"/>
</dbReference>
<dbReference type="PANTHER" id="PTHR35526">
    <property type="entry name" value="ANTI-SIGMA-F FACTOR RSBW-RELATED"/>
    <property type="match status" value="1"/>
</dbReference>
<reference evidence="4 5" key="1">
    <citation type="journal article" date="2011" name="Plasmid">
        <title>Streptomyces turgidiscabies Car8 contains a modular pathogenicity island that shares virulence genes with other actinobacterial plant pathogens.</title>
        <authorList>
            <person name="Huguet-Tapia J.C."/>
            <person name="Badger J.H."/>
            <person name="Loria R."/>
            <person name="Pettis G.S."/>
        </authorList>
    </citation>
    <scope>NUCLEOTIDE SEQUENCE [LARGE SCALE GENOMIC DNA]</scope>
    <source>
        <strain evidence="4 5">Car8</strain>
    </source>
</reference>
<feature type="compositionally biased region" description="Polar residues" evidence="2">
    <location>
        <begin position="1"/>
        <end position="10"/>
    </location>
</feature>
<evidence type="ECO:0000313" key="4">
    <source>
        <dbReference type="EMBL" id="ELP68219.1"/>
    </source>
</evidence>
<evidence type="ECO:0000256" key="1">
    <source>
        <dbReference type="ARBA" id="ARBA00022527"/>
    </source>
</evidence>
<evidence type="ECO:0000256" key="2">
    <source>
        <dbReference type="SAM" id="MobiDB-lite"/>
    </source>
</evidence>